<evidence type="ECO:0000313" key="4">
    <source>
        <dbReference type="Proteomes" id="UP000238348"/>
    </source>
</evidence>
<gene>
    <name evidence="3" type="ORF">SOCE26_090480</name>
</gene>
<dbReference type="PROSITE" id="PS51257">
    <property type="entry name" value="PROKAR_LIPOPROTEIN"/>
    <property type="match status" value="1"/>
</dbReference>
<evidence type="ECO:0000313" key="3">
    <source>
        <dbReference type="EMBL" id="AUX47527.1"/>
    </source>
</evidence>
<proteinExistence type="predicted"/>
<dbReference type="Proteomes" id="UP000238348">
    <property type="component" value="Chromosome"/>
</dbReference>
<accession>A0A2L0F7N3</accession>
<keyword evidence="2" id="KW-0732">Signal</keyword>
<evidence type="ECO:0000256" key="2">
    <source>
        <dbReference type="SAM" id="SignalP"/>
    </source>
</evidence>
<protein>
    <recommendedName>
        <fullName evidence="5">Secreted protein</fullName>
    </recommendedName>
</protein>
<dbReference type="EMBL" id="CP012673">
    <property type="protein sequence ID" value="AUX47527.1"/>
    <property type="molecule type" value="Genomic_DNA"/>
</dbReference>
<organism evidence="3 4">
    <name type="scientific">Sorangium cellulosum</name>
    <name type="common">Polyangium cellulosum</name>
    <dbReference type="NCBI Taxonomy" id="56"/>
    <lineage>
        <taxon>Bacteria</taxon>
        <taxon>Pseudomonadati</taxon>
        <taxon>Myxococcota</taxon>
        <taxon>Polyangia</taxon>
        <taxon>Polyangiales</taxon>
        <taxon>Polyangiaceae</taxon>
        <taxon>Sorangium</taxon>
    </lineage>
</organism>
<evidence type="ECO:0000256" key="1">
    <source>
        <dbReference type="SAM" id="MobiDB-lite"/>
    </source>
</evidence>
<feature type="signal peptide" evidence="2">
    <location>
        <begin position="1"/>
        <end position="20"/>
    </location>
</feature>
<feature type="region of interest" description="Disordered" evidence="1">
    <location>
        <begin position="22"/>
        <end position="41"/>
    </location>
</feature>
<reference evidence="3 4" key="1">
    <citation type="submission" date="2015-09" db="EMBL/GenBank/DDBJ databases">
        <title>Sorangium comparison.</title>
        <authorList>
            <person name="Zaburannyi N."/>
            <person name="Bunk B."/>
            <person name="Overmann J."/>
            <person name="Mueller R."/>
        </authorList>
    </citation>
    <scope>NUCLEOTIDE SEQUENCE [LARGE SCALE GENOMIC DNA]</scope>
    <source>
        <strain evidence="3 4">So ce26</strain>
    </source>
</reference>
<name>A0A2L0F7N3_SORCE</name>
<dbReference type="AlphaFoldDB" id="A0A2L0F7N3"/>
<evidence type="ECO:0008006" key="5">
    <source>
        <dbReference type="Google" id="ProtNLM"/>
    </source>
</evidence>
<sequence length="100" mass="10700">MKTTLVLVVMSLGLSLGCSAGEVGREGEPLPEESAAEDVGQAEQEINTPCFQHCQCPLTERCNSSNYCESYAVWGPDTSPLSSDRRCFSRAGVSAGARLR</sequence>
<feature type="chain" id="PRO_5014856333" description="Secreted protein" evidence="2">
    <location>
        <begin position="21"/>
        <end position="100"/>
    </location>
</feature>